<evidence type="ECO:0000256" key="2">
    <source>
        <dbReference type="SAM" id="Phobius"/>
    </source>
</evidence>
<dbReference type="Proteomes" id="UP000184212">
    <property type="component" value="Unassembled WGS sequence"/>
</dbReference>
<feature type="transmembrane region" description="Helical" evidence="2">
    <location>
        <begin position="380"/>
        <end position="401"/>
    </location>
</feature>
<dbReference type="OrthoDB" id="6286374at2"/>
<accession>A0A1M5JST7</accession>
<gene>
    <name evidence="3" type="ORF">SAMN04488109_0265</name>
</gene>
<feature type="transmembrane region" description="Helical" evidence="2">
    <location>
        <begin position="12"/>
        <end position="37"/>
    </location>
</feature>
<feature type="transmembrane region" description="Helical" evidence="2">
    <location>
        <begin position="576"/>
        <end position="599"/>
    </location>
</feature>
<feature type="region of interest" description="Disordered" evidence="1">
    <location>
        <begin position="617"/>
        <end position="642"/>
    </location>
</feature>
<dbReference type="AlphaFoldDB" id="A0A1M5JST7"/>
<protein>
    <submittedName>
        <fullName evidence="3">Predicted nucleic acid-binding protein, contains Zn-ribbon domain</fullName>
    </submittedName>
</protein>
<keyword evidence="2" id="KW-0472">Membrane</keyword>
<feature type="compositionally biased region" description="Polar residues" evidence="1">
    <location>
        <begin position="617"/>
        <end position="629"/>
    </location>
</feature>
<name>A0A1M5JST7_9BACT</name>
<organism evidence="3 4">
    <name type="scientific">Chryseolinea serpens</name>
    <dbReference type="NCBI Taxonomy" id="947013"/>
    <lineage>
        <taxon>Bacteria</taxon>
        <taxon>Pseudomonadati</taxon>
        <taxon>Bacteroidota</taxon>
        <taxon>Cytophagia</taxon>
        <taxon>Cytophagales</taxon>
        <taxon>Fulvivirgaceae</taxon>
        <taxon>Chryseolinea</taxon>
    </lineage>
</organism>
<reference evidence="3 4" key="1">
    <citation type="submission" date="2016-11" db="EMBL/GenBank/DDBJ databases">
        <authorList>
            <person name="Jaros S."/>
            <person name="Januszkiewicz K."/>
            <person name="Wedrychowicz H."/>
        </authorList>
    </citation>
    <scope>NUCLEOTIDE SEQUENCE [LARGE SCALE GENOMIC DNA]</scope>
    <source>
        <strain evidence="3 4">DSM 24574</strain>
    </source>
</reference>
<evidence type="ECO:0000256" key="1">
    <source>
        <dbReference type="SAM" id="MobiDB-lite"/>
    </source>
</evidence>
<dbReference type="EMBL" id="FQWQ01000001">
    <property type="protein sequence ID" value="SHG43578.1"/>
    <property type="molecule type" value="Genomic_DNA"/>
</dbReference>
<evidence type="ECO:0000313" key="4">
    <source>
        <dbReference type="Proteomes" id="UP000184212"/>
    </source>
</evidence>
<evidence type="ECO:0000313" key="3">
    <source>
        <dbReference type="EMBL" id="SHG43578.1"/>
    </source>
</evidence>
<keyword evidence="4" id="KW-1185">Reference proteome</keyword>
<dbReference type="RefSeq" id="WP_073130193.1">
    <property type="nucleotide sequence ID" value="NZ_FQWQ01000001.1"/>
</dbReference>
<keyword evidence="2" id="KW-0812">Transmembrane</keyword>
<dbReference type="STRING" id="947013.SAMN04488109_0265"/>
<proteinExistence type="predicted"/>
<keyword evidence="2" id="KW-1133">Transmembrane helix</keyword>
<sequence>MTGAIALDVVIGLVFIYLLYSLFATIICEIIAVQLGIRERNLKQAIRRMLEDFPETSENKVVAFGKQVSLSISEMFENSMGPAACVFYHLPIIKYFARNTFHSKPAYITKQNFSKAVLEIFRRYGGGDDLSDLEKIQNVLQGKIQHTEVLKSLKDAIDINSDTKKPYEPGDKRDYNVIFNALKKEIEGVDIKVSSLDTAQRIIFDEIKKLMLSVKADDKKDYNAIFDALKEKIAGNDEKVSSLNKAQRIIFDKIEKLMASAKSDKDKKAVDKDYDAIFDALKEKIAGNDKKVSSLDTAQRNVLNEIEKLMGSAESEKDKKAAVYRVDEMLNLFGHETRSHLTSLLKDANNDLLKFKLHLEQWFEDTMDRASGWYKQKIQVVLLIVGFIIAICFNANTLAIVHKLSVDKDAREKMVERATRAMSDPKTKLNVDKAGKLGDTAATEANEKARLDSLKTIQREVQQQLDDANSLLGSGWVDLPDNLPLVPWTPAAEDSARKLKNRGFLDYAVVDVLVGDSVNRKILKFPQGMTSGVLSCLEERDVWSSAEVFTGANTTGTKIAVDNSFGGYFFYLWSNIFSAAFWGYLLTAVAISLGAPFWFDMLNKLIQIRGAVKEPTQTQVAGGTASKDTGLSDPAHPLNRKG</sequence>